<dbReference type="GO" id="GO:0072686">
    <property type="term" value="C:mitotic spindle"/>
    <property type="evidence" value="ECO:0007669"/>
    <property type="project" value="TreeGrafter"/>
</dbReference>
<dbReference type="SUPFAM" id="SSF48452">
    <property type="entry name" value="TPR-like"/>
    <property type="match status" value="2"/>
</dbReference>
<evidence type="ECO:0000256" key="2">
    <source>
        <dbReference type="ARBA" id="ARBA00012489"/>
    </source>
</evidence>
<feature type="region of interest" description="Disordered" evidence="5">
    <location>
        <begin position="121"/>
        <end position="179"/>
    </location>
</feature>
<proteinExistence type="predicted"/>
<dbReference type="OMA" id="FWSRYIK"/>
<dbReference type="RefSeq" id="XP_018190614.1">
    <property type="nucleotide sequence ID" value="XM_018335774.1"/>
</dbReference>
<feature type="compositionally biased region" description="Polar residues" evidence="5">
    <location>
        <begin position="58"/>
        <end position="73"/>
    </location>
</feature>
<organism evidence="7 8">
    <name type="scientific">Xylona heveae (strain CBS 132557 / TC161)</name>
    <dbReference type="NCBI Taxonomy" id="1328760"/>
    <lineage>
        <taxon>Eukaryota</taxon>
        <taxon>Fungi</taxon>
        <taxon>Dikarya</taxon>
        <taxon>Ascomycota</taxon>
        <taxon>Pezizomycotina</taxon>
        <taxon>Xylonomycetes</taxon>
        <taxon>Xylonales</taxon>
        <taxon>Xylonaceae</taxon>
        <taxon>Xylona</taxon>
    </lineage>
</organism>
<feature type="compositionally biased region" description="Polar residues" evidence="5">
    <location>
        <begin position="123"/>
        <end position="134"/>
    </location>
</feature>
<dbReference type="PANTHER" id="PTHR12792:SF0">
    <property type="entry name" value="SEPARIN"/>
    <property type="match status" value="1"/>
</dbReference>
<dbReference type="STRING" id="1328760.A0A165IL86"/>
<dbReference type="GO" id="GO:0051307">
    <property type="term" value="P:meiotic chromosome separation"/>
    <property type="evidence" value="ECO:0007669"/>
    <property type="project" value="TreeGrafter"/>
</dbReference>
<dbReference type="GO" id="GO:0004197">
    <property type="term" value="F:cysteine-type endopeptidase activity"/>
    <property type="evidence" value="ECO:0007669"/>
    <property type="project" value="InterPro"/>
</dbReference>
<dbReference type="OrthoDB" id="10255632at2759"/>
<dbReference type="GO" id="GO:0044732">
    <property type="term" value="C:mitotic spindle pole body"/>
    <property type="evidence" value="ECO:0007669"/>
    <property type="project" value="TreeGrafter"/>
</dbReference>
<keyword evidence="8" id="KW-1185">Reference proteome</keyword>
<reference evidence="7 8" key="1">
    <citation type="journal article" date="2016" name="Fungal Biol.">
        <title>The genome of Xylona heveae provides a window into fungal endophytism.</title>
        <authorList>
            <person name="Gazis R."/>
            <person name="Kuo A."/>
            <person name="Riley R."/>
            <person name="LaButti K."/>
            <person name="Lipzen A."/>
            <person name="Lin J."/>
            <person name="Amirebrahimi M."/>
            <person name="Hesse C.N."/>
            <person name="Spatafora J.W."/>
            <person name="Henrissat B."/>
            <person name="Hainaut M."/>
            <person name="Grigoriev I.V."/>
            <person name="Hibbett D.S."/>
        </authorList>
    </citation>
    <scope>NUCLEOTIDE SEQUENCE [LARGE SCALE GENOMIC DNA]</scope>
    <source>
        <strain evidence="7 8">TC161</strain>
    </source>
</reference>
<feature type="region of interest" description="Disordered" evidence="5">
    <location>
        <begin position="2103"/>
        <end position="2158"/>
    </location>
</feature>
<evidence type="ECO:0000256" key="5">
    <source>
        <dbReference type="SAM" id="MobiDB-lite"/>
    </source>
</evidence>
<evidence type="ECO:0000256" key="4">
    <source>
        <dbReference type="ARBA" id="ARBA00022829"/>
    </source>
</evidence>
<evidence type="ECO:0000313" key="7">
    <source>
        <dbReference type="EMBL" id="KZF25059.1"/>
    </source>
</evidence>
<feature type="compositionally biased region" description="Low complexity" evidence="5">
    <location>
        <begin position="2140"/>
        <end position="2149"/>
    </location>
</feature>
<evidence type="ECO:0000313" key="8">
    <source>
        <dbReference type="Proteomes" id="UP000076632"/>
    </source>
</evidence>
<keyword evidence="4" id="KW-0159">Chromosome partition</keyword>
<dbReference type="InterPro" id="IPR030397">
    <property type="entry name" value="SEPARIN_core_dom"/>
</dbReference>
<evidence type="ECO:0000256" key="1">
    <source>
        <dbReference type="ARBA" id="ARBA00000451"/>
    </source>
</evidence>
<dbReference type="InParanoid" id="A0A165IL86"/>
<comment type="catalytic activity">
    <reaction evidence="1">
        <text>All bonds known to be hydrolyzed by this endopeptidase have arginine in P1 and an acidic residue in P4. P6 is often occupied by an acidic residue or by a hydroxy-amino-acid residue, the phosphorylation of which enhances cleavage.</text>
        <dbReference type="EC" id="3.4.22.49"/>
    </reaction>
</comment>
<dbReference type="InterPro" id="IPR005314">
    <property type="entry name" value="Peptidase_C50"/>
</dbReference>
<dbReference type="PANTHER" id="PTHR12792">
    <property type="entry name" value="EXTRA SPINDLE POLES 1-RELATED"/>
    <property type="match status" value="1"/>
</dbReference>
<feature type="compositionally biased region" description="Low complexity" evidence="5">
    <location>
        <begin position="147"/>
        <end position="179"/>
    </location>
</feature>
<dbReference type="GeneID" id="28900911"/>
<keyword evidence="3" id="KW-0378">Hydrolase</keyword>
<protein>
    <recommendedName>
        <fullName evidence="2">separase</fullName>
        <ecNumber evidence="2">3.4.22.49</ecNumber>
    </recommendedName>
</protein>
<evidence type="ECO:0000259" key="6">
    <source>
        <dbReference type="PROSITE" id="PS51700"/>
    </source>
</evidence>
<sequence length="2191" mass="240890">MTAVSTQISQARIDAVKDSLAAVTSCPKTAYEELESLLNITTTKSTTDTQTQRPRSRVATSGTASSRNKTTRPLNGRAKTGSKIADLAADDKLLTPRQRLVLATETVNITLKSLTEAIRLPPSSLQQNNPNATRATRENARGYEMQSSSPSTPRTPISRSLNTSTAPTRPSSSASVRSTSGLLAVAQSARLAFAYLRTSQADNGSAPNGSHLQLEHGMLALIGKLQALGLDDLASKELRILKRRLQLSLANEPGKSTGSAKDETKDSVISKTTLTDLLNFEDVKVTGQVTELVIGLQLAVLKLIGSSRRPSLIVAALNMIQLSQTNSPANLMLRSISLSSNDKVARQLEMLSQLLLSLCPSICRTEDENASNTKFHVSPETALQIQSLAFEIRLQWWSVSGHQGNSPREILNPFLRCLSTFVRRSSADSKQKYDLVSVLFERLASRLESHDGGLDAEVSSETVALPPILSIYKVLSSLAQGAVLLPEAIKWTREMVMLGENAQLSDARKRASAIRLTTLQLYQIANGDNWRAAIEGLSSALKHVESSLKGDATDIDDMLLEVAGLRKAAMEVLMRRAQSPERREASLPPSVQDLCEHIVYSVLGFLRRYLGPSPGPDANTNVMQRHEQRRRLVEKTARMGIDSAVALAKIAIAQKRVDWDQLEPCLGDCYSLLMQLQINSRDDGKASDPESKGQKQSPFVRLSNVYWALHAELRGSTLSDHHSKSITALQRSVDALKEQSAAEKESGLWGLKLERLAAVYQSIGKLEKSSALLVNVIQTNIAAGTLLQAASAAATKNILDIWNASGQVGNLGRAVVSLTKLAIDGNEEALGFFTEICVRAEEKGVLFEWALRQVQLNLESTSTEDGECRILNTLAGTLLRTYDAENYPVRRMRVIANLLQMESFSETFIEKDMLREMLSGSFSTNECDMKSRDAGLARYSTHLTALVSILSAFRNGELSSNHVQKCLDGWDSLVYSASDYQTLESKVTDIGSWLEQLQFLADYFGMKGLGMLRCHMLRVKVRVRELRDAEGSGAMVSDLCNLGLQFLHLGYSDKAGSTLAKAQAHVKNGSSDAFSSMRWHLAYAEYILELGNVEKCGEMLESAGSLFRTDDSEQTIPKPSSLEERIKFNRLIADASLVCSLQCFTAGALDEAIIHAKRSLRLNHRAWACLENAPSVRRKADASRSNSGMDGLSEAISQVSMNGTNLKGVVRSTTHEALKGPKFWTLVPSLYRAMTQLAQLYSYHGFLNEAIYYTEQAQHIVDSVQAISLAAHNQSTLGEMYLRGGRFETGQGILGKSKGMGELAGKSKELIQWHCSVGALHRFQGNFEGEVEAYKSAQAIFDKLTDPEFVNQLDGSRNLDTDLAAQMDQLSLQKPSVTKKPAISRSARPATRRVNQRSATEAKKLPSASKPTLEDYSILQRLKGDVLRRKALTMLAHDRIEMAEELLLEAANLPKDLQGIARHNIAKAKQLAKKGLEQMLADPVFCVLPDSTISVPSVSLARAPEKKTTETTQTKTRGIATQRSARTAPSTRRARSKAPVSQQFADILSQACDAISEVQELAMQRCSSSVIHELLSTFRSTIMLLYAASWGAGQAAINPLLIAQSMEIGRNIALSRDKKSLLAEKQSLTEDAWKWPKSEGVVEDEIEAQSSFTDLSAFQRDFIDIIPSNWTAISIALNETRDELYVSRLRAGETPFIIRLPLDRHNSRDAEEMVFNFDDGKAELAEIIELANFSTHSARAMTSKGEKAAWWAEREALDSRLHELLMNIENIWLGGFRGVFSQQTRHPELLGRFQQSFENSLNKHLPSRLKKGKAATKITLDPRILELFVGLQRTNEEEEELDEPLTDLLYFVVDILQFHGERNAYDEIDFDSLVVETQDALRAYHRTAEAEADNNEQHTILILDKTLHSIPWESLPCLSGLSVSRLPSLGSLRDRIQDVKKRSAAESEKTATEDLEIDGSNGAFILNPGGDLSATQAAFEAPLNSLRNWSSIVKRDPTTTELESILSSRDIFLYFGHGSASQYISLRSVKKLDRCAVAFLMGCSSGNLTETGEFEPYGTPISYMQAGSPALVATLWDVTDKDIDRFASGTLERWGLLSQGACQIKPHPKQPKRRSGGVSTVPQSSSSSSTSSRRAMGMTSAKSKAAKAAMGEKPKKKESLVRAVAQARNDCYLRYLNGAAPVVYGVPVYLS</sequence>
<feature type="region of interest" description="Disordered" evidence="5">
    <location>
        <begin position="1374"/>
        <end position="1410"/>
    </location>
</feature>
<feature type="compositionally biased region" description="Low complexity" evidence="5">
    <location>
        <begin position="2116"/>
        <end position="2132"/>
    </location>
</feature>
<feature type="domain" description="Peptidase C50" evidence="6">
    <location>
        <begin position="1959"/>
        <end position="2054"/>
    </location>
</feature>
<feature type="region of interest" description="Disordered" evidence="5">
    <location>
        <begin position="44"/>
        <end position="83"/>
    </location>
</feature>
<dbReference type="PROSITE" id="PS51700">
    <property type="entry name" value="SEPARIN"/>
    <property type="match status" value="1"/>
</dbReference>
<evidence type="ECO:0000256" key="3">
    <source>
        <dbReference type="ARBA" id="ARBA00022801"/>
    </source>
</evidence>
<name>A0A165IL86_XYLHT</name>
<dbReference type="Pfam" id="PF03568">
    <property type="entry name" value="Separin_C"/>
    <property type="match status" value="1"/>
</dbReference>
<dbReference type="GO" id="GO:0005634">
    <property type="term" value="C:nucleus"/>
    <property type="evidence" value="ECO:0007669"/>
    <property type="project" value="InterPro"/>
</dbReference>
<dbReference type="EMBL" id="KV407455">
    <property type="protein sequence ID" value="KZF25059.1"/>
    <property type="molecule type" value="Genomic_DNA"/>
</dbReference>
<accession>A0A165IL86</accession>
<dbReference type="EC" id="3.4.22.49" evidence="2"/>
<dbReference type="GO" id="GO:0006508">
    <property type="term" value="P:proteolysis"/>
    <property type="evidence" value="ECO:0007669"/>
    <property type="project" value="InterPro"/>
</dbReference>
<dbReference type="GO" id="GO:0005737">
    <property type="term" value="C:cytoplasm"/>
    <property type="evidence" value="ECO:0007669"/>
    <property type="project" value="TreeGrafter"/>
</dbReference>
<dbReference type="Proteomes" id="UP000076632">
    <property type="component" value="Unassembled WGS sequence"/>
</dbReference>
<dbReference type="InterPro" id="IPR011990">
    <property type="entry name" value="TPR-like_helical_dom_sf"/>
</dbReference>
<dbReference type="Gene3D" id="1.25.40.10">
    <property type="entry name" value="Tetratricopeptide repeat domain"/>
    <property type="match status" value="1"/>
</dbReference>
<gene>
    <name evidence="7" type="ORF">L228DRAFT_280329</name>
</gene>
<feature type="compositionally biased region" description="Basic residues" evidence="5">
    <location>
        <begin position="2106"/>
        <end position="2115"/>
    </location>
</feature>